<dbReference type="PANTHER" id="PTHR46268:SF6">
    <property type="entry name" value="UNIVERSAL STRESS PROTEIN UP12"/>
    <property type="match status" value="1"/>
</dbReference>
<dbReference type="RefSeq" id="WP_057752465.1">
    <property type="nucleotide sequence ID" value="NZ_AZER01000025.1"/>
</dbReference>
<comment type="similarity">
    <text evidence="1">Belongs to the universal stress protein A family.</text>
</comment>
<dbReference type="PANTHER" id="PTHR46268">
    <property type="entry name" value="STRESS RESPONSE PROTEIN NHAX"/>
    <property type="match status" value="1"/>
</dbReference>
<dbReference type="AlphaFoldDB" id="A0A0R1PBJ7"/>
<evidence type="ECO:0000256" key="1">
    <source>
        <dbReference type="ARBA" id="ARBA00008791"/>
    </source>
</evidence>
<dbReference type="InterPro" id="IPR006016">
    <property type="entry name" value="UspA"/>
</dbReference>
<comment type="caution">
    <text evidence="3">The sequence shown here is derived from an EMBL/GenBank/DDBJ whole genome shotgun (WGS) entry which is preliminary data.</text>
</comment>
<name>A0A0R1PBJ7_9LACO</name>
<sequence length="159" mass="17517">MSYKNVLVGIDGSRPSKEAFYKAARIAKRDNASLHMLSVINGQRFPENTPKGYGFADNSIYQPAVDEMKRQLAEFEKVAKDQGISDVKTTVMIGSPKAELATKYPEKHDIDMLVLGGQGLNSVSKHVLGSTATYCVRVAKCDLTIVKTDNGNKLMEIKY</sequence>
<dbReference type="PATRIC" id="fig|1423746.3.peg.1411"/>
<dbReference type="EMBL" id="AZER01000025">
    <property type="protein sequence ID" value="KRL25995.1"/>
    <property type="molecule type" value="Genomic_DNA"/>
</dbReference>
<gene>
    <name evidence="3" type="ORF">FD27_GL001381</name>
</gene>
<evidence type="ECO:0000259" key="2">
    <source>
        <dbReference type="Pfam" id="PF00582"/>
    </source>
</evidence>
<dbReference type="InterPro" id="IPR014729">
    <property type="entry name" value="Rossmann-like_a/b/a_fold"/>
</dbReference>
<proteinExistence type="inferred from homology"/>
<reference evidence="3 4" key="1">
    <citation type="journal article" date="2015" name="Genome Announc.">
        <title>Expanding the biotechnology potential of lactobacilli through comparative genomics of 213 strains and associated genera.</title>
        <authorList>
            <person name="Sun Z."/>
            <person name="Harris H.M."/>
            <person name="McCann A."/>
            <person name="Guo C."/>
            <person name="Argimon S."/>
            <person name="Zhang W."/>
            <person name="Yang X."/>
            <person name="Jeffery I.B."/>
            <person name="Cooney J.C."/>
            <person name="Kagawa T.F."/>
            <person name="Liu W."/>
            <person name="Song Y."/>
            <person name="Salvetti E."/>
            <person name="Wrobel A."/>
            <person name="Rasinkangas P."/>
            <person name="Parkhill J."/>
            <person name="Rea M.C."/>
            <person name="O'Sullivan O."/>
            <person name="Ritari J."/>
            <person name="Douillard F.P."/>
            <person name="Paul Ross R."/>
            <person name="Yang R."/>
            <person name="Briner A.E."/>
            <person name="Felis G.E."/>
            <person name="de Vos W.M."/>
            <person name="Barrangou R."/>
            <person name="Klaenhammer T.R."/>
            <person name="Caufield P.W."/>
            <person name="Cui Y."/>
            <person name="Zhang H."/>
            <person name="O'Toole P.W."/>
        </authorList>
    </citation>
    <scope>NUCLEOTIDE SEQUENCE [LARGE SCALE GENOMIC DNA]</scope>
    <source>
        <strain evidence="3 4">DSM 13145</strain>
    </source>
</reference>
<dbReference type="SUPFAM" id="SSF52402">
    <property type="entry name" value="Adenine nucleotide alpha hydrolases-like"/>
    <property type="match status" value="1"/>
</dbReference>
<dbReference type="Pfam" id="PF00582">
    <property type="entry name" value="Usp"/>
    <property type="match status" value="1"/>
</dbReference>
<evidence type="ECO:0000313" key="3">
    <source>
        <dbReference type="EMBL" id="KRL25995.1"/>
    </source>
</evidence>
<dbReference type="InterPro" id="IPR006015">
    <property type="entry name" value="Universal_stress_UspA"/>
</dbReference>
<dbReference type="PRINTS" id="PR01438">
    <property type="entry name" value="UNVRSLSTRESS"/>
</dbReference>
<accession>A0A0R1PBJ7</accession>
<dbReference type="Gene3D" id="3.40.50.620">
    <property type="entry name" value="HUPs"/>
    <property type="match status" value="1"/>
</dbReference>
<dbReference type="CDD" id="cd00293">
    <property type="entry name" value="USP-like"/>
    <property type="match status" value="1"/>
</dbReference>
<organism evidence="3 4">
    <name type="scientific">Limosilactobacillus frumenti DSM 13145</name>
    <dbReference type="NCBI Taxonomy" id="1423746"/>
    <lineage>
        <taxon>Bacteria</taxon>
        <taxon>Bacillati</taxon>
        <taxon>Bacillota</taxon>
        <taxon>Bacilli</taxon>
        <taxon>Lactobacillales</taxon>
        <taxon>Lactobacillaceae</taxon>
        <taxon>Limosilactobacillus</taxon>
    </lineage>
</organism>
<evidence type="ECO:0000313" key="4">
    <source>
        <dbReference type="Proteomes" id="UP000051445"/>
    </source>
</evidence>
<keyword evidence="4" id="KW-1185">Reference proteome</keyword>
<feature type="domain" description="UspA" evidence="2">
    <location>
        <begin position="3"/>
        <end position="147"/>
    </location>
</feature>
<dbReference type="OrthoDB" id="2321605at2"/>
<dbReference type="Proteomes" id="UP000051445">
    <property type="component" value="Unassembled WGS sequence"/>
</dbReference>
<protein>
    <submittedName>
        <fullName evidence="3">Universal stress protein UspA</fullName>
    </submittedName>
</protein>